<evidence type="ECO:0000313" key="4">
    <source>
        <dbReference type="EMBL" id="KGE73356.1"/>
    </source>
</evidence>
<dbReference type="GO" id="GO:0016798">
    <property type="term" value="F:hydrolase activity, acting on glycosyl bonds"/>
    <property type="evidence" value="ECO:0007669"/>
    <property type="project" value="UniProtKB-KW"/>
</dbReference>
<dbReference type="STRING" id="1480694.DC28_04355"/>
<dbReference type="Gene3D" id="3.90.400.10">
    <property type="entry name" value="Oligo-1,6-glucosidase, Domain 2"/>
    <property type="match status" value="1"/>
</dbReference>
<feature type="domain" description="Glycosyl hydrolase family 13 catalytic" evidence="3">
    <location>
        <begin position="15"/>
        <end position="369"/>
    </location>
</feature>
<dbReference type="Pfam" id="PF00128">
    <property type="entry name" value="Alpha-amylase"/>
    <property type="match status" value="1"/>
</dbReference>
<evidence type="ECO:0000259" key="3">
    <source>
        <dbReference type="SMART" id="SM00642"/>
    </source>
</evidence>
<evidence type="ECO:0000256" key="2">
    <source>
        <dbReference type="ARBA" id="ARBA00023295"/>
    </source>
</evidence>
<dbReference type="eggNOG" id="COG0366">
    <property type="taxonomic scope" value="Bacteria"/>
</dbReference>
<reference evidence="4 5" key="1">
    <citation type="submission" date="2014-05" db="EMBL/GenBank/DDBJ databases">
        <title>De novo Genome Sequence of Spirocheata sp.</title>
        <authorList>
            <person name="Shivani Y."/>
            <person name="Subhash Y."/>
            <person name="Tushar L."/>
            <person name="Sasikala C."/>
            <person name="Ramana C.V."/>
        </authorList>
    </citation>
    <scope>NUCLEOTIDE SEQUENCE [LARGE SCALE GENOMIC DNA]</scope>
    <source>
        <strain evidence="4 5">JC230</strain>
    </source>
</reference>
<dbReference type="AlphaFoldDB" id="A0A098R0U0"/>
<dbReference type="GO" id="GO:0005975">
    <property type="term" value="P:carbohydrate metabolic process"/>
    <property type="evidence" value="ECO:0007669"/>
    <property type="project" value="InterPro"/>
</dbReference>
<evidence type="ECO:0000256" key="1">
    <source>
        <dbReference type="ARBA" id="ARBA00022801"/>
    </source>
</evidence>
<dbReference type="EMBL" id="JNUP01000031">
    <property type="protein sequence ID" value="KGE73356.1"/>
    <property type="molecule type" value="Genomic_DNA"/>
</dbReference>
<dbReference type="SMART" id="SM00642">
    <property type="entry name" value="Aamy"/>
    <property type="match status" value="1"/>
</dbReference>
<organism evidence="4 5">
    <name type="scientific">Spirochaeta lutea</name>
    <dbReference type="NCBI Taxonomy" id="1480694"/>
    <lineage>
        <taxon>Bacteria</taxon>
        <taxon>Pseudomonadati</taxon>
        <taxon>Spirochaetota</taxon>
        <taxon>Spirochaetia</taxon>
        <taxon>Spirochaetales</taxon>
        <taxon>Spirochaetaceae</taxon>
        <taxon>Spirochaeta</taxon>
    </lineage>
</organism>
<protein>
    <recommendedName>
        <fullName evidence="3">Glycosyl hydrolase family 13 catalytic domain-containing protein</fullName>
    </recommendedName>
</protein>
<proteinExistence type="predicted"/>
<dbReference type="InterPro" id="IPR013780">
    <property type="entry name" value="Glyco_hydro_b"/>
</dbReference>
<evidence type="ECO:0000313" key="5">
    <source>
        <dbReference type="Proteomes" id="UP000029692"/>
    </source>
</evidence>
<dbReference type="InterPro" id="IPR006047">
    <property type="entry name" value="GH13_cat_dom"/>
</dbReference>
<dbReference type="OrthoDB" id="9805159at2"/>
<keyword evidence="2" id="KW-0326">Glycosidase</keyword>
<name>A0A098R0U0_9SPIO</name>
<sequence length="459" mass="52242">MEIKTRHTPSWTAQAIIYHIYPLGALGAEHHNPGPMEPKPRIRDLVQWIPHLKELGVNTLLLGPIWNSESHGYDTIDLRTLDPRLGTNEDLAWTLSQLKSAGFRILLDAVFNHVGRRFFGFLDVQHHREQSPYRHWFSGLSFDPSSPMGDGIVYDTWDGHWSLVKLRVEHPEVQAYIVDSLRHWITEYDIDGIRLDAADVIDPQLWPVLRAVAGRVKPEFWLFGEQVFGDYRTIAGDDRLHGVTNYECYKGFWSSVNDRNMYEIAYALRRQFEEPGLYTHLAMVNFLDNHDVPRIASKLTQAHGVFPLYLLLSAIPGIPAIYYGSESAVPGVKASDDWPLRPALSVQEIKTRGGHPELVETLGRLMALRKQTPELLYGDYTQVQVDSEYLIFRRRYEDSQVLVGISIADHDRVISMPELAGSAWESLLDPDLPITRVDGGIPEITLPANWGFIIRVHGA</sequence>
<dbReference type="InterPro" id="IPR017853">
    <property type="entry name" value="GH"/>
</dbReference>
<keyword evidence="1" id="KW-0378">Hydrolase</keyword>
<dbReference type="Proteomes" id="UP000029692">
    <property type="component" value="Unassembled WGS sequence"/>
</dbReference>
<dbReference type="InterPro" id="IPR045857">
    <property type="entry name" value="O16G_dom_2"/>
</dbReference>
<accession>A0A098R0U0</accession>
<keyword evidence="5" id="KW-1185">Reference proteome</keyword>
<dbReference type="PANTHER" id="PTHR10357:SF210">
    <property type="entry name" value="MALTODEXTRIN GLUCOSIDASE"/>
    <property type="match status" value="1"/>
</dbReference>
<dbReference type="Gene3D" id="3.20.20.80">
    <property type="entry name" value="Glycosidases"/>
    <property type="match status" value="2"/>
</dbReference>
<dbReference type="SUPFAM" id="SSF51445">
    <property type="entry name" value="(Trans)glycosidases"/>
    <property type="match status" value="1"/>
</dbReference>
<dbReference type="Gene3D" id="2.60.40.1180">
    <property type="entry name" value="Golgi alpha-mannosidase II"/>
    <property type="match status" value="1"/>
</dbReference>
<dbReference type="RefSeq" id="WP_037546271.1">
    <property type="nucleotide sequence ID" value="NZ_JNUP01000031.1"/>
</dbReference>
<comment type="caution">
    <text evidence="4">The sequence shown here is derived from an EMBL/GenBank/DDBJ whole genome shotgun (WGS) entry which is preliminary data.</text>
</comment>
<gene>
    <name evidence="4" type="ORF">DC28_04355</name>
</gene>
<dbReference type="SUPFAM" id="SSF51011">
    <property type="entry name" value="Glycosyl hydrolase domain"/>
    <property type="match status" value="1"/>
</dbReference>
<dbReference type="PANTHER" id="PTHR10357">
    <property type="entry name" value="ALPHA-AMYLASE FAMILY MEMBER"/>
    <property type="match status" value="1"/>
</dbReference>